<sequence length="128" mass="14914">MSSSTAKVRQTHRSYCIIDEVSLTLPYYFFVNISTRFVSDALEHQWKELAGLSVASNWPTTEDARDRLFHRMLKDQATLDDHDLQLSLVKNERYEALVASYWNAQRYYSARSDDDVNAEQGGEDEEER</sequence>
<dbReference type="AlphaFoldDB" id="A0A9W6WT71"/>
<name>A0A9W6WT71_9STRA</name>
<evidence type="ECO:0000313" key="2">
    <source>
        <dbReference type="Proteomes" id="UP001165083"/>
    </source>
</evidence>
<proteinExistence type="predicted"/>
<protein>
    <submittedName>
        <fullName evidence="1">Unnamed protein product</fullName>
    </submittedName>
</protein>
<accession>A0A9W6WT71</accession>
<evidence type="ECO:0000313" key="1">
    <source>
        <dbReference type="EMBL" id="GMF15266.1"/>
    </source>
</evidence>
<organism evidence="1 2">
    <name type="scientific">Phytophthora lilii</name>
    <dbReference type="NCBI Taxonomy" id="2077276"/>
    <lineage>
        <taxon>Eukaryota</taxon>
        <taxon>Sar</taxon>
        <taxon>Stramenopiles</taxon>
        <taxon>Oomycota</taxon>
        <taxon>Peronosporomycetes</taxon>
        <taxon>Peronosporales</taxon>
        <taxon>Peronosporaceae</taxon>
        <taxon>Phytophthora</taxon>
    </lineage>
</organism>
<dbReference type="Proteomes" id="UP001165083">
    <property type="component" value="Unassembled WGS sequence"/>
</dbReference>
<dbReference type="EMBL" id="BSXW01000218">
    <property type="protein sequence ID" value="GMF15266.1"/>
    <property type="molecule type" value="Genomic_DNA"/>
</dbReference>
<keyword evidence="2" id="KW-1185">Reference proteome</keyword>
<comment type="caution">
    <text evidence="1">The sequence shown here is derived from an EMBL/GenBank/DDBJ whole genome shotgun (WGS) entry which is preliminary data.</text>
</comment>
<reference evidence="1" key="1">
    <citation type="submission" date="2023-04" db="EMBL/GenBank/DDBJ databases">
        <title>Phytophthora lilii NBRC 32176.</title>
        <authorList>
            <person name="Ichikawa N."/>
            <person name="Sato H."/>
            <person name="Tonouchi N."/>
        </authorList>
    </citation>
    <scope>NUCLEOTIDE SEQUENCE</scope>
    <source>
        <strain evidence="1">NBRC 32176</strain>
    </source>
</reference>
<gene>
    <name evidence="1" type="ORF">Plil01_000520900</name>
</gene>